<dbReference type="PANTHER" id="PTHR48042">
    <property type="entry name" value="ABC TRANSPORTER G FAMILY MEMBER 11"/>
    <property type="match status" value="1"/>
</dbReference>
<dbReference type="InterPro" id="IPR003439">
    <property type="entry name" value="ABC_transporter-like_ATP-bd"/>
</dbReference>
<sequence>MDPESTLPAGTPVDAEESVKPQCSQNKATIAWKDLRVLATDMKKNKKEILKGVSGYVMPNHMLAIMGPSGCGKSTLLETLAGRVGSSLEVSGDVLLNGHRSNLSYGRSAYVTQDEVLVGMLTVRETLTYSALLRLSSRMPYADKIRRVDDTLVEMGLVGVQHTKIGNWMMKVSCLFLSSKDQRKE</sequence>
<feature type="region of interest" description="Disordered" evidence="3">
    <location>
        <begin position="1"/>
        <end position="20"/>
    </location>
</feature>
<dbReference type="EMBL" id="MU070710">
    <property type="protein sequence ID" value="KAF5826795.1"/>
    <property type="molecule type" value="Genomic_DNA"/>
</dbReference>
<keyword evidence="6" id="KW-1185">Reference proteome</keyword>
<keyword evidence="2" id="KW-0813">Transport</keyword>
<evidence type="ECO:0000256" key="3">
    <source>
        <dbReference type="SAM" id="MobiDB-lite"/>
    </source>
</evidence>
<dbReference type="InterPro" id="IPR027417">
    <property type="entry name" value="P-loop_NTPase"/>
</dbReference>
<reference evidence="5" key="1">
    <citation type="submission" date="2017-08" db="EMBL/GenBank/DDBJ databases">
        <authorList>
            <person name="Polle J.E."/>
            <person name="Barry K."/>
            <person name="Cushman J."/>
            <person name="Schmutz J."/>
            <person name="Tran D."/>
            <person name="Hathwaick L.T."/>
            <person name="Yim W.C."/>
            <person name="Jenkins J."/>
            <person name="Mckie-Krisberg Z.M."/>
            <person name="Prochnik S."/>
            <person name="Lindquist E."/>
            <person name="Dockter R.B."/>
            <person name="Adam C."/>
            <person name="Molina H."/>
            <person name="Bunkerborg J."/>
            <person name="Jin E."/>
            <person name="Buchheim M."/>
            <person name="Magnuson J."/>
        </authorList>
    </citation>
    <scope>NUCLEOTIDE SEQUENCE</scope>
    <source>
        <strain evidence="5">CCAP 19/18</strain>
    </source>
</reference>
<evidence type="ECO:0000256" key="2">
    <source>
        <dbReference type="ARBA" id="ARBA00022448"/>
    </source>
</evidence>
<dbReference type="PANTHER" id="PTHR48042:SF11">
    <property type="entry name" value="ABC TRANSPORTER G FAMILY MEMBER 11"/>
    <property type="match status" value="1"/>
</dbReference>
<evidence type="ECO:0000259" key="4">
    <source>
        <dbReference type="Pfam" id="PF00005"/>
    </source>
</evidence>
<dbReference type="GO" id="GO:0016787">
    <property type="term" value="F:hydrolase activity"/>
    <property type="evidence" value="ECO:0007669"/>
    <property type="project" value="UniProtKB-KW"/>
</dbReference>
<comment type="caution">
    <text evidence="5">The sequence shown here is derived from an EMBL/GenBank/DDBJ whole genome shotgun (WGS) entry which is preliminary data.</text>
</comment>
<evidence type="ECO:0000313" key="5">
    <source>
        <dbReference type="EMBL" id="KAF5826795.1"/>
    </source>
</evidence>
<evidence type="ECO:0000256" key="1">
    <source>
        <dbReference type="ARBA" id="ARBA00005814"/>
    </source>
</evidence>
<comment type="similarity">
    <text evidence="1">Belongs to the ABC transporter superfamily. ABCG family. Eye pigment precursor importer (TC 3.A.1.204) subfamily.</text>
</comment>
<dbReference type="Proteomes" id="UP000815325">
    <property type="component" value="Unassembled WGS sequence"/>
</dbReference>
<name>A0ABQ7FWT3_DUNSA</name>
<dbReference type="Gene3D" id="3.40.50.300">
    <property type="entry name" value="P-loop containing nucleotide triphosphate hydrolases"/>
    <property type="match status" value="1"/>
</dbReference>
<dbReference type="Pfam" id="PF00005">
    <property type="entry name" value="ABC_tran"/>
    <property type="match status" value="1"/>
</dbReference>
<evidence type="ECO:0000313" key="6">
    <source>
        <dbReference type="Proteomes" id="UP000815325"/>
    </source>
</evidence>
<proteinExistence type="inferred from homology"/>
<feature type="domain" description="ABC transporter" evidence="4">
    <location>
        <begin position="50"/>
        <end position="170"/>
    </location>
</feature>
<dbReference type="SUPFAM" id="SSF52540">
    <property type="entry name" value="P-loop containing nucleoside triphosphate hydrolases"/>
    <property type="match status" value="1"/>
</dbReference>
<protein>
    <submittedName>
        <fullName evidence="5">P-loop containing nucleoside triphosphate hydrolase protein</fullName>
    </submittedName>
</protein>
<organism evidence="5 6">
    <name type="scientific">Dunaliella salina</name>
    <name type="common">Green alga</name>
    <name type="synonym">Protococcus salinus</name>
    <dbReference type="NCBI Taxonomy" id="3046"/>
    <lineage>
        <taxon>Eukaryota</taxon>
        <taxon>Viridiplantae</taxon>
        <taxon>Chlorophyta</taxon>
        <taxon>core chlorophytes</taxon>
        <taxon>Chlorophyceae</taxon>
        <taxon>CS clade</taxon>
        <taxon>Chlamydomonadales</taxon>
        <taxon>Dunaliellaceae</taxon>
        <taxon>Dunaliella</taxon>
    </lineage>
</organism>
<accession>A0ABQ7FWT3</accession>
<gene>
    <name evidence="5" type="ORF">DUNSADRAFT_2020</name>
</gene>
<keyword evidence="5" id="KW-0378">Hydrolase</keyword>
<dbReference type="InterPro" id="IPR052215">
    <property type="entry name" value="Plant_ABCG"/>
</dbReference>